<name>A0A521BZM9_SACCC</name>
<sequence length="51" mass="6314">MIYREKFIAKYSNRYCIVPNKSHIFVMPYSRLRQILLIYDVVNRKYKKSIL</sequence>
<dbReference type="AlphaFoldDB" id="A0A521BZM9"/>
<dbReference type="Proteomes" id="UP000319040">
    <property type="component" value="Unassembled WGS sequence"/>
</dbReference>
<evidence type="ECO:0000313" key="2">
    <source>
        <dbReference type="Proteomes" id="UP000319040"/>
    </source>
</evidence>
<dbReference type="EMBL" id="FXTB01000002">
    <property type="protein sequence ID" value="SMO52588.1"/>
    <property type="molecule type" value="Genomic_DNA"/>
</dbReference>
<evidence type="ECO:0000313" key="1">
    <source>
        <dbReference type="EMBL" id="SMO52588.1"/>
    </source>
</evidence>
<gene>
    <name evidence="1" type="ORF">SAMN06265379_102257</name>
</gene>
<keyword evidence="2" id="KW-1185">Reference proteome</keyword>
<accession>A0A521BZM9</accession>
<organism evidence="1 2">
    <name type="scientific">Saccharicrinis carchari</name>
    <dbReference type="NCBI Taxonomy" id="1168039"/>
    <lineage>
        <taxon>Bacteria</taxon>
        <taxon>Pseudomonadati</taxon>
        <taxon>Bacteroidota</taxon>
        <taxon>Bacteroidia</taxon>
        <taxon>Marinilabiliales</taxon>
        <taxon>Marinilabiliaceae</taxon>
        <taxon>Saccharicrinis</taxon>
    </lineage>
</organism>
<reference evidence="1 2" key="1">
    <citation type="submission" date="2017-05" db="EMBL/GenBank/DDBJ databases">
        <authorList>
            <person name="Varghese N."/>
            <person name="Submissions S."/>
        </authorList>
    </citation>
    <scope>NUCLEOTIDE SEQUENCE [LARGE SCALE GENOMIC DNA]</scope>
    <source>
        <strain evidence="1 2">DSM 27040</strain>
    </source>
</reference>
<proteinExistence type="predicted"/>
<protein>
    <submittedName>
        <fullName evidence="1">Uncharacterized protein</fullName>
    </submittedName>
</protein>